<dbReference type="OrthoDB" id="680700at2"/>
<reference evidence="7 8" key="1">
    <citation type="journal article" date="2014" name="Int. J. Syst. Evol. Microbiol.">
        <title>Phaeodactylibacter xiamenensis gen. nov., sp. nov., a member of the family Saprospiraceae isolated from the marine alga Phaeodactylum tricornutum.</title>
        <authorList>
            <person name="Chen Z.Jr."/>
            <person name="Lei X."/>
            <person name="Lai Q."/>
            <person name="Li Y."/>
            <person name="Zhang B."/>
            <person name="Zhang J."/>
            <person name="Zhang H."/>
            <person name="Yang L."/>
            <person name="Zheng W."/>
            <person name="Tian Y."/>
            <person name="Yu Z."/>
            <person name="Xu H.Jr."/>
            <person name="Zheng T."/>
        </authorList>
    </citation>
    <scope>NUCLEOTIDE SEQUENCE [LARGE SCALE GENOMIC DNA]</scope>
    <source>
        <strain evidence="7 8">KD52</strain>
    </source>
</reference>
<keyword evidence="8" id="KW-1185">Reference proteome</keyword>
<dbReference type="RefSeq" id="WP_044227598.1">
    <property type="nucleotide sequence ID" value="NZ_JBKAGJ010000003.1"/>
</dbReference>
<keyword evidence="3 5" id="KW-1133">Transmembrane helix</keyword>
<dbReference type="GO" id="GO:0009306">
    <property type="term" value="P:protein secretion"/>
    <property type="evidence" value="ECO:0007669"/>
    <property type="project" value="InterPro"/>
</dbReference>
<evidence type="ECO:0000256" key="4">
    <source>
        <dbReference type="ARBA" id="ARBA00023136"/>
    </source>
</evidence>
<comment type="caution">
    <text evidence="7">The sequence shown here is derived from an EMBL/GenBank/DDBJ whole genome shotgun (WGS) entry which is preliminary data.</text>
</comment>
<evidence type="ECO:0000259" key="6">
    <source>
        <dbReference type="Pfam" id="PF04357"/>
    </source>
</evidence>
<evidence type="ECO:0000313" key="7">
    <source>
        <dbReference type="EMBL" id="KGE85627.1"/>
    </source>
</evidence>
<evidence type="ECO:0000256" key="5">
    <source>
        <dbReference type="SAM" id="Phobius"/>
    </source>
</evidence>
<feature type="transmembrane region" description="Helical" evidence="5">
    <location>
        <begin position="23"/>
        <end position="45"/>
    </location>
</feature>
<dbReference type="InterPro" id="IPR007452">
    <property type="entry name" value="TamB_C"/>
</dbReference>
<evidence type="ECO:0000256" key="2">
    <source>
        <dbReference type="ARBA" id="ARBA00022692"/>
    </source>
</evidence>
<protein>
    <recommendedName>
        <fullName evidence="6">Translocation and assembly module TamB C-terminal domain-containing protein</fullName>
    </recommendedName>
</protein>
<keyword evidence="2 5" id="KW-0812">Transmembrane</keyword>
<evidence type="ECO:0000256" key="1">
    <source>
        <dbReference type="ARBA" id="ARBA00004167"/>
    </source>
</evidence>
<dbReference type="STRING" id="1524460.IX84_26415"/>
<proteinExistence type="predicted"/>
<dbReference type="Proteomes" id="UP000029736">
    <property type="component" value="Unassembled WGS sequence"/>
</dbReference>
<comment type="subcellular location">
    <subcellularLocation>
        <location evidence="1">Membrane</location>
        <topology evidence="1">Single-pass membrane protein</topology>
    </subcellularLocation>
</comment>
<keyword evidence="4 5" id="KW-0472">Membrane</keyword>
<accession>A0A098S358</accession>
<dbReference type="EMBL" id="JPOS01000084">
    <property type="protein sequence ID" value="KGE85627.1"/>
    <property type="molecule type" value="Genomic_DNA"/>
</dbReference>
<evidence type="ECO:0000313" key="8">
    <source>
        <dbReference type="Proteomes" id="UP000029736"/>
    </source>
</evidence>
<sequence length="1628" mass="184477">MEDQGQKQPQEEQSQSRSWLRLLWLWVRRLAVGLILFFLILSGVLQIPAVQNYLADRVTTALSDAMKTTVSIDRLNIKFLDQLVLEDFYVEDLTPGDTAIFSKYLYADFSLNPLVYLRRGLVIEDLALDSANVNIRKAADDDYNNMQVLLGRLFPPDTSSATGEKRPFYLDVQGLTLSKIRFLKEDKARGQDMDIYLAEGSAVFDEFSLPDRTLHAKSVILEGPYFRVDEYDYVIWPQDTMSSNTPTAASPLPFFATIGEFVLKDGKFSLHNWRNDPENDGPVDELNYQHMDVFDINIGINEFSFCSDSLDFSGQVEEFNLRDLSGFVLEDLTVGNGRVWNRGLELYDLQLKTPYSDIGDTLIFRYDTYEAFKSFPDEVEMEAHLSNASVTLKDIMTFAPKLKSNAFFWDNRDRKLYIDGLIEGTVNDLDAEDMYLALENRRLVAQGDLRTRDLTYPDFRTINFQLDELRTNMTALRQLFPKFQPPEAFDRLGWLYFTGRFDVLFSDYIAYGTLNSALGRAEMDMKVRNLTGNRAEASYSGSLSLVDFDLGGFTQNQDLGLVNFSSSVRNGKGLTAETATADLSAEVQSFIYKGYNYTNANLTGLLKKNQFSGDFLIQDEHIDFSFNGQVDMTDSVPRFNFFASVNQLSLLPLNLSQKDINLSGDVSLNLQNSTLSELEGRGRIKGVEILHRNQDTIQVDSVVFVSLFEPGGRKRFSVASDLVNGYLLGQFDVLDIGPALMDYLDRNHHGFFERLGMKKPRRQPKGNEFIYDFDIVDTKGVLGLFEPRLGPLEGVALNGYFDNQKDSITVELRVPRFRFGNIELNDAGLFARLVDSAGSINFRVEEPVLNDKRRFAPVHVLADLDRDTLDIGLAYQVEGLSMLDNLNLNAELYLLDSLNYQLRFKRSNLVLLQKLWEIEPDNYITFRKGYVRTEHFRLKNEDRVIQLRSKGEKGLQLALSNFDFSFIDDIWEYEELDFGGPFNMIAEVDNIFKMEGLNATVMADTFRVNDDDWGALRLDANAAGLKSRFEGYLAITKDTSQLIAEGFFNPEDTRRARRGGDSEKAQYFSIDLDVTSFPVNIGEYWLEGTIKNTVGYFDASASIFGFPGEPHIDGEIKVRDGATTIDFLQTRYYFDDARIEARDFLFDASDVVVKDKYGNTATITGGITHSYLKDLGINAEINTDRFLALDTDKEDNDLFYGHALGDGEVTFNGPLRKIDIYVNATVGKDTRLVIPVSYGSNASELNFINFKKQEAEVPLDQQSNTELNGVSLEMDLNITEEAQGEIIFDEQAGDIIKGTGRGNIRILVPRNGEFEMFGDYNIEQGEYLFTLYNVVNKDFDINRGGVISWSGDPFEAQIRLEAEYAGLSTPVANFIQEYLIDAPDDLKQGASQPTEVELTMELRGDLLRPIINFDIDFPELIGGLKTLTDSKLRILRQDPNELNRQVFGLIVVGQFLPSDIAIQGADIFYNTVSEFVSNQLSLLLTELFSEFFGEQSALSGIDFDIAYNQYQANLGESQDFRRGDEFQLRMRQEFFNDRLSVLVGGNVDIGNSARVPDQTGTFVGNDLVIEYVLNRDRTLKLRIYQRLEPDIGGGSRLEVGTGLSYRKEFDSFGEFLRSFRWAAGKVRD</sequence>
<evidence type="ECO:0000256" key="3">
    <source>
        <dbReference type="ARBA" id="ARBA00022989"/>
    </source>
</evidence>
<organism evidence="7 8">
    <name type="scientific">Phaeodactylibacter xiamenensis</name>
    <dbReference type="NCBI Taxonomy" id="1524460"/>
    <lineage>
        <taxon>Bacteria</taxon>
        <taxon>Pseudomonadati</taxon>
        <taxon>Bacteroidota</taxon>
        <taxon>Saprospiria</taxon>
        <taxon>Saprospirales</taxon>
        <taxon>Haliscomenobacteraceae</taxon>
        <taxon>Phaeodactylibacter</taxon>
    </lineage>
</organism>
<feature type="domain" description="Translocation and assembly module TamB C-terminal" evidence="6">
    <location>
        <begin position="1154"/>
        <end position="1609"/>
    </location>
</feature>
<gene>
    <name evidence="7" type="ORF">IX84_26415</name>
</gene>
<dbReference type="GO" id="GO:0005886">
    <property type="term" value="C:plasma membrane"/>
    <property type="evidence" value="ECO:0007669"/>
    <property type="project" value="InterPro"/>
</dbReference>
<dbReference type="Pfam" id="PF04357">
    <property type="entry name" value="TamB"/>
    <property type="match status" value="1"/>
</dbReference>
<name>A0A098S358_9BACT</name>